<gene>
    <name evidence="1" type="ORF">LOK49_LG08G00548</name>
</gene>
<comment type="caution">
    <text evidence="1">The sequence shown here is derived from an EMBL/GenBank/DDBJ whole genome shotgun (WGS) entry which is preliminary data.</text>
</comment>
<accession>A0ACC0GU45</accession>
<dbReference type="Proteomes" id="UP001060215">
    <property type="component" value="Chromosome 9"/>
</dbReference>
<name>A0ACC0GU45_9ERIC</name>
<evidence type="ECO:0000313" key="2">
    <source>
        <dbReference type="Proteomes" id="UP001060215"/>
    </source>
</evidence>
<dbReference type="EMBL" id="CM045766">
    <property type="protein sequence ID" value="KAI8004758.1"/>
    <property type="molecule type" value="Genomic_DNA"/>
</dbReference>
<proteinExistence type="predicted"/>
<keyword evidence="2" id="KW-1185">Reference proteome</keyword>
<sequence length="108" mass="11954">MAQRRLDLPGEMSKVEIEAFATKLAAAHGSDIEVEASTFDWIKREYLKWPQRMGIAMGIARGIQFLHSGITPGMYGNDLKIENILLDKTLTAKISSYNISLPSKVGNS</sequence>
<protein>
    <submittedName>
        <fullName evidence="1">LRR receptor-like serine/threonine-protein kinase</fullName>
    </submittedName>
</protein>
<organism evidence="1 2">
    <name type="scientific">Camellia lanceoleosa</name>
    <dbReference type="NCBI Taxonomy" id="1840588"/>
    <lineage>
        <taxon>Eukaryota</taxon>
        <taxon>Viridiplantae</taxon>
        <taxon>Streptophyta</taxon>
        <taxon>Embryophyta</taxon>
        <taxon>Tracheophyta</taxon>
        <taxon>Spermatophyta</taxon>
        <taxon>Magnoliopsida</taxon>
        <taxon>eudicotyledons</taxon>
        <taxon>Gunneridae</taxon>
        <taxon>Pentapetalae</taxon>
        <taxon>asterids</taxon>
        <taxon>Ericales</taxon>
        <taxon>Theaceae</taxon>
        <taxon>Camellia</taxon>
    </lineage>
</organism>
<reference evidence="1 2" key="1">
    <citation type="journal article" date="2022" name="Plant J.">
        <title>Chromosome-level genome of Camellia lanceoleosa provides a valuable resource for understanding genome evolution and self-incompatibility.</title>
        <authorList>
            <person name="Gong W."/>
            <person name="Xiao S."/>
            <person name="Wang L."/>
            <person name="Liao Z."/>
            <person name="Chang Y."/>
            <person name="Mo W."/>
            <person name="Hu G."/>
            <person name="Li W."/>
            <person name="Zhao G."/>
            <person name="Zhu H."/>
            <person name="Hu X."/>
            <person name="Ji K."/>
            <person name="Xiang X."/>
            <person name="Song Q."/>
            <person name="Yuan D."/>
            <person name="Jin S."/>
            <person name="Zhang L."/>
        </authorList>
    </citation>
    <scope>NUCLEOTIDE SEQUENCE [LARGE SCALE GENOMIC DNA]</scope>
    <source>
        <strain evidence="1">SQ_2022a</strain>
    </source>
</reference>
<evidence type="ECO:0000313" key="1">
    <source>
        <dbReference type="EMBL" id="KAI8004758.1"/>
    </source>
</evidence>